<accession>A0ABR0WM24</accession>
<dbReference type="PANTHER" id="PTHR33781:SF3">
    <property type="entry name" value="PROTEIN PHYTOCHROME KINASE SUBSTRATE 3"/>
    <property type="match status" value="1"/>
</dbReference>
<dbReference type="InterPro" id="IPR039615">
    <property type="entry name" value="PKS"/>
</dbReference>
<organism evidence="1 2">
    <name type="scientific">Rehmannia glutinosa</name>
    <name type="common">Chinese foxglove</name>
    <dbReference type="NCBI Taxonomy" id="99300"/>
    <lineage>
        <taxon>Eukaryota</taxon>
        <taxon>Viridiplantae</taxon>
        <taxon>Streptophyta</taxon>
        <taxon>Embryophyta</taxon>
        <taxon>Tracheophyta</taxon>
        <taxon>Spermatophyta</taxon>
        <taxon>Magnoliopsida</taxon>
        <taxon>eudicotyledons</taxon>
        <taxon>Gunneridae</taxon>
        <taxon>Pentapetalae</taxon>
        <taxon>asterids</taxon>
        <taxon>lamiids</taxon>
        <taxon>Lamiales</taxon>
        <taxon>Orobanchaceae</taxon>
        <taxon>Rehmannieae</taxon>
        <taxon>Rehmannia</taxon>
    </lineage>
</organism>
<comment type="caution">
    <text evidence="1">The sequence shown here is derived from an EMBL/GenBank/DDBJ whole genome shotgun (WGS) entry which is preliminary data.</text>
</comment>
<dbReference type="Proteomes" id="UP001318860">
    <property type="component" value="Unassembled WGS sequence"/>
</dbReference>
<dbReference type="PANTHER" id="PTHR33781">
    <property type="entry name" value="PROTEIN PHYTOCHROME KINASE SUBSTRATE 1-RELATED"/>
    <property type="match status" value="1"/>
</dbReference>
<dbReference type="EMBL" id="JABTTQ020000010">
    <property type="protein sequence ID" value="KAK6148537.1"/>
    <property type="molecule type" value="Genomic_DNA"/>
</dbReference>
<proteinExistence type="predicted"/>
<name>A0ABR0WM24_REHGL</name>
<gene>
    <name evidence="1" type="ORF">DH2020_019449</name>
</gene>
<reference evidence="1 2" key="1">
    <citation type="journal article" date="2021" name="Comput. Struct. Biotechnol. J.">
        <title>De novo genome assembly of the potent medicinal plant Rehmannia glutinosa using nanopore technology.</title>
        <authorList>
            <person name="Ma L."/>
            <person name="Dong C."/>
            <person name="Song C."/>
            <person name="Wang X."/>
            <person name="Zheng X."/>
            <person name="Niu Y."/>
            <person name="Chen S."/>
            <person name="Feng W."/>
        </authorList>
    </citation>
    <scope>NUCLEOTIDE SEQUENCE [LARGE SCALE GENOMIC DNA]</scope>
    <source>
        <strain evidence="1">DH-2019</strain>
    </source>
</reference>
<protein>
    <submittedName>
        <fullName evidence="1">Uncharacterized protein</fullName>
    </submittedName>
</protein>
<keyword evidence="2" id="KW-1185">Reference proteome</keyword>
<sequence length="378" mass="41321">MEGVIAADHDNINLRVASFACYLDTAKENLGKKTSCSISRAYKGPNTPFNFSQENPKDGEISIFGADKYFNMKLEYNTAQKHDERPVIMARTGSNYPGLRTPRSLCSEVNSWDNTQNALMQNILQRNGSSSSQRKPKKGNFGKRFFSGFGCQGPCFDNKDVGINGNVTRYGSKPNRTVSERVALEKSTVKNEVANLSESRNSIEVFGFGDVSKGDIIATKMERRLSMLTWDAIPKGQNGPTSSTMCDDMASEASSDLFEIENISGSIHPILASSQDHASVCMSPISHYAPSEGSIQWSVVTADNCSVSDYYNDEKNISTVEGDIIMSRNHNLTKKCTKIRDGGGKEAGKSRAGGLLGCKSQKSVDVAENVCCDIMEKQ</sequence>
<evidence type="ECO:0000313" key="2">
    <source>
        <dbReference type="Proteomes" id="UP001318860"/>
    </source>
</evidence>
<evidence type="ECO:0000313" key="1">
    <source>
        <dbReference type="EMBL" id="KAK6148537.1"/>
    </source>
</evidence>